<dbReference type="AlphaFoldDB" id="A0AA37NVR3"/>
<dbReference type="Proteomes" id="UP001055115">
    <property type="component" value="Unassembled WGS sequence"/>
</dbReference>
<evidence type="ECO:0000256" key="1">
    <source>
        <dbReference type="SAM" id="MobiDB-lite"/>
    </source>
</evidence>
<evidence type="ECO:0000313" key="3">
    <source>
        <dbReference type="Proteomes" id="UP001055115"/>
    </source>
</evidence>
<gene>
    <name evidence="2" type="ORF">ColSpa_03718</name>
</gene>
<feature type="compositionally biased region" description="Basic residues" evidence="1">
    <location>
        <begin position="79"/>
        <end position="90"/>
    </location>
</feature>
<proteinExistence type="predicted"/>
<organism evidence="2 3">
    <name type="scientific">Colletotrichum spaethianum</name>
    <dbReference type="NCBI Taxonomy" id="700344"/>
    <lineage>
        <taxon>Eukaryota</taxon>
        <taxon>Fungi</taxon>
        <taxon>Dikarya</taxon>
        <taxon>Ascomycota</taxon>
        <taxon>Pezizomycotina</taxon>
        <taxon>Sordariomycetes</taxon>
        <taxon>Hypocreomycetidae</taxon>
        <taxon>Glomerellales</taxon>
        <taxon>Glomerellaceae</taxon>
        <taxon>Colletotrichum</taxon>
        <taxon>Colletotrichum spaethianum species complex</taxon>
    </lineage>
</organism>
<evidence type="ECO:0000313" key="2">
    <source>
        <dbReference type="EMBL" id="GKT43537.1"/>
    </source>
</evidence>
<protein>
    <submittedName>
        <fullName evidence="2">Uncharacterized protein</fullName>
    </submittedName>
</protein>
<feature type="compositionally biased region" description="Acidic residues" evidence="1">
    <location>
        <begin position="94"/>
        <end position="103"/>
    </location>
</feature>
<dbReference type="EMBL" id="BQXU01000007">
    <property type="protein sequence ID" value="GKT43537.1"/>
    <property type="molecule type" value="Genomic_DNA"/>
</dbReference>
<comment type="caution">
    <text evidence="2">The sequence shown here is derived from an EMBL/GenBank/DDBJ whole genome shotgun (WGS) entry which is preliminary data.</text>
</comment>
<dbReference type="RefSeq" id="XP_049125887.1">
    <property type="nucleotide sequence ID" value="XM_049269930.1"/>
</dbReference>
<name>A0AA37NVR3_9PEZI</name>
<reference evidence="2 3" key="1">
    <citation type="submission" date="2022-03" db="EMBL/GenBank/DDBJ databases">
        <title>Genome data of Colletotrichum spp.</title>
        <authorList>
            <person name="Utami Y.D."/>
            <person name="Hiruma K."/>
        </authorList>
    </citation>
    <scope>NUCLEOTIDE SEQUENCE [LARGE SCALE GENOMIC DNA]</scope>
    <source>
        <strain evidence="2 3">MAFF 239500</strain>
    </source>
</reference>
<dbReference type="GeneID" id="73324520"/>
<sequence length="131" mass="13792">MPPKAASNASGINATENEIKLALAILKLVPRPTSAAAYAKIAEDAGFASGDSVRHMVRKAAEKHDWFSLVTEELAAAPRPKKAATPRKKKIAEAAEEDAEEEGTPTMKRARKGKGNDAAAAGSEEQVNGQI</sequence>
<keyword evidence="3" id="KW-1185">Reference proteome</keyword>
<feature type="region of interest" description="Disordered" evidence="1">
    <location>
        <begin position="76"/>
        <end position="131"/>
    </location>
</feature>
<accession>A0AA37NVR3</accession>